<accession>A0ABV3LB28</accession>
<evidence type="ECO:0000313" key="3">
    <source>
        <dbReference type="Proteomes" id="UP001553161"/>
    </source>
</evidence>
<sequence>MQADLSGIMYLAGERAPILLAAVPLTVTVALSLVFGGLLDVVLPRGQFGIALSW</sequence>
<keyword evidence="1" id="KW-0472">Membrane</keyword>
<gene>
    <name evidence="2" type="ORF">AB0T83_12615</name>
</gene>
<dbReference type="Proteomes" id="UP001553161">
    <property type="component" value="Unassembled WGS sequence"/>
</dbReference>
<dbReference type="EMBL" id="JBFBVU010000015">
    <property type="protein sequence ID" value="MEV8467623.1"/>
    <property type="molecule type" value="Genomic_DNA"/>
</dbReference>
<proteinExistence type="predicted"/>
<keyword evidence="3" id="KW-1185">Reference proteome</keyword>
<evidence type="ECO:0008006" key="4">
    <source>
        <dbReference type="Google" id="ProtNLM"/>
    </source>
</evidence>
<name>A0ABV3LB28_9RHOB</name>
<reference evidence="2 3" key="1">
    <citation type="submission" date="2024-07" db="EMBL/GenBank/DDBJ databases">
        <authorList>
            <person name="Kang M."/>
        </authorList>
    </citation>
    <scope>NUCLEOTIDE SEQUENCE [LARGE SCALE GENOMIC DNA]</scope>
    <source>
        <strain evidence="2 3">DFM31</strain>
    </source>
</reference>
<comment type="caution">
    <text evidence="2">The sequence shown here is derived from an EMBL/GenBank/DDBJ whole genome shotgun (WGS) entry which is preliminary data.</text>
</comment>
<feature type="transmembrane region" description="Helical" evidence="1">
    <location>
        <begin position="18"/>
        <end position="43"/>
    </location>
</feature>
<evidence type="ECO:0000256" key="1">
    <source>
        <dbReference type="SAM" id="Phobius"/>
    </source>
</evidence>
<keyword evidence="1" id="KW-1133">Transmembrane helix</keyword>
<protein>
    <recommendedName>
        <fullName evidence="4">ABC transporter permease</fullName>
    </recommendedName>
</protein>
<evidence type="ECO:0000313" key="2">
    <source>
        <dbReference type="EMBL" id="MEV8467623.1"/>
    </source>
</evidence>
<keyword evidence="1" id="KW-0812">Transmembrane</keyword>
<dbReference type="RefSeq" id="WP_366193495.1">
    <property type="nucleotide sequence ID" value="NZ_JBFBVU010000015.1"/>
</dbReference>
<organism evidence="2 3">
    <name type="scientific">Meridianimarinicoccus marinus</name>
    <dbReference type="NCBI Taxonomy" id="3231483"/>
    <lineage>
        <taxon>Bacteria</taxon>
        <taxon>Pseudomonadati</taxon>
        <taxon>Pseudomonadota</taxon>
        <taxon>Alphaproteobacteria</taxon>
        <taxon>Rhodobacterales</taxon>
        <taxon>Paracoccaceae</taxon>
        <taxon>Meridianimarinicoccus</taxon>
    </lineage>
</organism>